<evidence type="ECO:0000313" key="6">
    <source>
        <dbReference type="Proteomes" id="UP000321685"/>
    </source>
</evidence>
<feature type="region of interest" description="Disordered" evidence="2">
    <location>
        <begin position="1"/>
        <end position="35"/>
    </location>
</feature>
<proteinExistence type="predicted"/>
<evidence type="ECO:0000256" key="3">
    <source>
        <dbReference type="SAM" id="Phobius"/>
    </source>
</evidence>
<keyword evidence="6" id="KW-1185">Reference proteome</keyword>
<evidence type="ECO:0000259" key="4">
    <source>
        <dbReference type="Pfam" id="PF14257"/>
    </source>
</evidence>
<feature type="compositionally biased region" description="Basic and acidic residues" evidence="2">
    <location>
        <begin position="1"/>
        <end position="10"/>
    </location>
</feature>
<feature type="transmembrane region" description="Helical" evidence="3">
    <location>
        <begin position="307"/>
        <end position="331"/>
    </location>
</feature>
<dbReference type="RefSeq" id="WP_147103059.1">
    <property type="nucleotide sequence ID" value="NZ_BJVJ01000006.1"/>
</dbReference>
<protein>
    <recommendedName>
        <fullName evidence="4">DUF4349 domain-containing protein</fullName>
    </recommendedName>
</protein>
<feature type="compositionally biased region" description="Low complexity" evidence="2">
    <location>
        <begin position="94"/>
        <end position="111"/>
    </location>
</feature>
<feature type="compositionally biased region" description="Pro residues" evidence="2">
    <location>
        <begin position="16"/>
        <end position="33"/>
    </location>
</feature>
<dbReference type="AlphaFoldDB" id="A0A511DC90"/>
<name>A0A511DC90_9PSEU</name>
<dbReference type="EMBL" id="BJVJ01000006">
    <property type="protein sequence ID" value="GEL22177.1"/>
    <property type="molecule type" value="Genomic_DNA"/>
</dbReference>
<evidence type="ECO:0000313" key="5">
    <source>
        <dbReference type="EMBL" id="GEL22177.1"/>
    </source>
</evidence>
<feature type="transmembrane region" description="Helical" evidence="3">
    <location>
        <begin position="42"/>
        <end position="64"/>
    </location>
</feature>
<evidence type="ECO:0000256" key="2">
    <source>
        <dbReference type="SAM" id="MobiDB-lite"/>
    </source>
</evidence>
<keyword evidence="3" id="KW-0472">Membrane</keyword>
<keyword evidence="3" id="KW-1133">Transmembrane helix</keyword>
<keyword evidence="1" id="KW-0175">Coiled coil</keyword>
<feature type="region of interest" description="Disordered" evidence="2">
    <location>
        <begin position="71"/>
        <end position="126"/>
    </location>
</feature>
<feature type="domain" description="DUF4349" evidence="4">
    <location>
        <begin position="126"/>
        <end position="329"/>
    </location>
</feature>
<sequence length="347" mass="35305">MTTTITRDEADQVSEAPPPPPFPPAGPLAPPRPPRPRRTLKLAALVVAIVVLATFVVAAVFAALSPSGSGGYYSGTADRGSSESRAGAPAVGQSSDAARAADPRSPAVADPGVGNPAQEQSVGPDRAVVRTATVRVEVPDPAGTAGDVRAAVTAAGGYVADERSTTSRSSLTVKVPAAQLDAFVTRVAGLGTVTERSSTARDVTDQLVDTDARVAAQRASVDRVRTLLAQANSISEVVAIESELTRRQADLDSLERRLATLRATTELATVDVALVAAGAPPAAAGGTGFGDGLGVGWDWLRGLGAGLAAAAGFLLPLLPVVAVVVLAVWGVRRVVRSRRARPAPEDS</sequence>
<reference evidence="5 6" key="1">
    <citation type="submission" date="2019-07" db="EMBL/GenBank/DDBJ databases">
        <title>Whole genome shotgun sequence of Pseudonocardia sulfidoxydans NBRC 16205.</title>
        <authorList>
            <person name="Hosoyama A."/>
            <person name="Uohara A."/>
            <person name="Ohji S."/>
            <person name="Ichikawa N."/>
        </authorList>
    </citation>
    <scope>NUCLEOTIDE SEQUENCE [LARGE SCALE GENOMIC DNA]</scope>
    <source>
        <strain evidence="5 6">NBRC 16205</strain>
    </source>
</reference>
<gene>
    <name evidence="5" type="ORF">PSU4_11310</name>
</gene>
<accession>A0A511DC90</accession>
<dbReference type="InterPro" id="IPR025645">
    <property type="entry name" value="DUF4349"/>
</dbReference>
<evidence type="ECO:0000256" key="1">
    <source>
        <dbReference type="SAM" id="Coils"/>
    </source>
</evidence>
<dbReference type="OrthoDB" id="186919at2"/>
<comment type="caution">
    <text evidence="5">The sequence shown here is derived from an EMBL/GenBank/DDBJ whole genome shotgun (WGS) entry which is preliminary data.</text>
</comment>
<dbReference type="Pfam" id="PF14257">
    <property type="entry name" value="DUF4349"/>
    <property type="match status" value="1"/>
</dbReference>
<feature type="coiled-coil region" evidence="1">
    <location>
        <begin position="237"/>
        <end position="264"/>
    </location>
</feature>
<keyword evidence="3" id="KW-0812">Transmembrane</keyword>
<organism evidence="5 6">
    <name type="scientific">Pseudonocardia sulfidoxydans NBRC 16205</name>
    <dbReference type="NCBI Taxonomy" id="1223511"/>
    <lineage>
        <taxon>Bacteria</taxon>
        <taxon>Bacillati</taxon>
        <taxon>Actinomycetota</taxon>
        <taxon>Actinomycetes</taxon>
        <taxon>Pseudonocardiales</taxon>
        <taxon>Pseudonocardiaceae</taxon>
        <taxon>Pseudonocardia</taxon>
    </lineage>
</organism>
<dbReference type="Proteomes" id="UP000321685">
    <property type="component" value="Unassembled WGS sequence"/>
</dbReference>